<comment type="caution">
    <text evidence="2">The sequence shown here is derived from an EMBL/GenBank/DDBJ whole genome shotgun (WGS) entry which is preliminary data.</text>
</comment>
<feature type="transmembrane region" description="Helical" evidence="1">
    <location>
        <begin position="58"/>
        <end position="80"/>
    </location>
</feature>
<reference evidence="2 3" key="1">
    <citation type="submission" date="2023-04" db="EMBL/GenBank/DDBJ databases">
        <title>Ectobacillus antri isolated from activated sludge.</title>
        <authorList>
            <person name="Yan P."/>
            <person name="Liu X."/>
        </authorList>
    </citation>
    <scope>NUCLEOTIDE SEQUENCE [LARGE SCALE GENOMIC DNA]</scope>
    <source>
        <strain evidence="2 3">C18H</strain>
    </source>
</reference>
<feature type="transmembrane region" description="Helical" evidence="1">
    <location>
        <begin position="164"/>
        <end position="185"/>
    </location>
</feature>
<keyword evidence="1" id="KW-0472">Membrane</keyword>
<sequence length="399" mass="46683">MRNLFYQRLLYEWRQKWKVLRSVVDWTIALYFVVPVLVFAGIYHASLWDQTPTWVHTIPLPILCVPVLSLLSLGGVRSFLEAADSLFLIQSPHLQSVVKKGIGYTFLTVAIWMTVFTLYGLPLLQNGYELSVQQVMGIWLFMVYMTILQRCLQDLIYSDLWWERLLYGFVTRVVIILLTSGGVWLLLHKPVFLLFYSILLIIIWRCLQLKLRYRFAFLREVEREQKEAMKWTSTVMIGGGHLPKPVETKKPRIFPQSKRLLRTRNKEWKIAELFCKEYARTDTNRQFYFMTMSYSALSLWITPWWIASIVIAFASFALFKQSGEQWKVFKDKPMIRLYCAEGEVLLMAAPRLLVLVPALMLYMIAIVAVTYIWVALALVILLVVLCIPYVFFASKQKGN</sequence>
<dbReference type="Pfam" id="PF05975">
    <property type="entry name" value="EcsB"/>
    <property type="match status" value="1"/>
</dbReference>
<evidence type="ECO:0000313" key="2">
    <source>
        <dbReference type="EMBL" id="MDG5753017.1"/>
    </source>
</evidence>
<feature type="transmembrane region" description="Helical" evidence="1">
    <location>
        <begin position="359"/>
        <end position="392"/>
    </location>
</feature>
<feature type="transmembrane region" description="Helical" evidence="1">
    <location>
        <begin position="101"/>
        <end position="121"/>
    </location>
</feature>
<feature type="transmembrane region" description="Helical" evidence="1">
    <location>
        <begin position="294"/>
        <end position="319"/>
    </location>
</feature>
<organism evidence="2 3">
    <name type="scientific">Ectobacillus antri</name>
    <dbReference type="NCBI Taxonomy" id="2486280"/>
    <lineage>
        <taxon>Bacteria</taxon>
        <taxon>Bacillati</taxon>
        <taxon>Bacillota</taxon>
        <taxon>Bacilli</taxon>
        <taxon>Bacillales</taxon>
        <taxon>Bacillaceae</taxon>
        <taxon>Ectobacillus</taxon>
    </lineage>
</organism>
<evidence type="ECO:0000256" key="1">
    <source>
        <dbReference type="SAM" id="Phobius"/>
    </source>
</evidence>
<gene>
    <name evidence="2" type="ORF">P6P90_03255</name>
</gene>
<feature type="transmembrane region" description="Helical" evidence="1">
    <location>
        <begin position="23"/>
        <end position="46"/>
    </location>
</feature>
<keyword evidence="1" id="KW-1133">Transmembrane helix</keyword>
<dbReference type="InterPro" id="IPR010288">
    <property type="entry name" value="EcsB_ABC"/>
</dbReference>
<name>A0ABT6H173_9BACI</name>
<dbReference type="Proteomes" id="UP001218246">
    <property type="component" value="Unassembled WGS sequence"/>
</dbReference>
<keyword evidence="3" id="KW-1185">Reference proteome</keyword>
<keyword evidence="1" id="KW-0812">Transmembrane</keyword>
<dbReference type="RefSeq" id="WP_124564625.1">
    <property type="nucleotide sequence ID" value="NZ_JARRRY010000001.1"/>
</dbReference>
<proteinExistence type="predicted"/>
<feature type="transmembrane region" description="Helical" evidence="1">
    <location>
        <begin position="191"/>
        <end position="207"/>
    </location>
</feature>
<feature type="transmembrane region" description="Helical" evidence="1">
    <location>
        <begin position="133"/>
        <end position="152"/>
    </location>
</feature>
<evidence type="ECO:0000313" key="3">
    <source>
        <dbReference type="Proteomes" id="UP001218246"/>
    </source>
</evidence>
<accession>A0ABT6H173</accession>
<dbReference type="EMBL" id="JARULN010000001">
    <property type="protein sequence ID" value="MDG5753017.1"/>
    <property type="molecule type" value="Genomic_DNA"/>
</dbReference>
<protein>
    <submittedName>
        <fullName evidence="2">ABC transporter permease</fullName>
    </submittedName>
</protein>